<evidence type="ECO:0000313" key="3">
    <source>
        <dbReference type="EMBL" id="CEQ38734.1"/>
    </source>
</evidence>
<feature type="compositionally biased region" description="Basic and acidic residues" evidence="1">
    <location>
        <begin position="57"/>
        <end position="66"/>
    </location>
</feature>
<keyword evidence="2" id="KW-0812">Transmembrane</keyword>
<keyword evidence="2" id="KW-0472">Membrane</keyword>
<feature type="compositionally biased region" description="Basic and acidic residues" evidence="1">
    <location>
        <begin position="124"/>
        <end position="142"/>
    </location>
</feature>
<dbReference type="EMBL" id="CENE01000001">
    <property type="protein sequence ID" value="CEQ38734.1"/>
    <property type="molecule type" value="Genomic_DNA"/>
</dbReference>
<evidence type="ECO:0000313" key="4">
    <source>
        <dbReference type="Proteomes" id="UP000243876"/>
    </source>
</evidence>
<feature type="compositionally biased region" description="Low complexity" evidence="1">
    <location>
        <begin position="24"/>
        <end position="49"/>
    </location>
</feature>
<name>A0A0D6EFJ5_SPOSA</name>
<feature type="compositionally biased region" description="Low complexity" evidence="1">
    <location>
        <begin position="7"/>
        <end position="16"/>
    </location>
</feature>
<dbReference type="Proteomes" id="UP000243876">
    <property type="component" value="Unassembled WGS sequence"/>
</dbReference>
<accession>A0A0D6EFJ5</accession>
<evidence type="ECO:0000256" key="1">
    <source>
        <dbReference type="SAM" id="MobiDB-lite"/>
    </source>
</evidence>
<proteinExistence type="predicted"/>
<feature type="transmembrane region" description="Helical" evidence="2">
    <location>
        <begin position="325"/>
        <end position="347"/>
    </location>
</feature>
<dbReference type="AlphaFoldDB" id="A0A0D6EFJ5"/>
<dbReference type="OrthoDB" id="264354at2759"/>
<sequence>MAPQPPEAASAEATSTLRRRHPASDLPPSSPSSTADLASAASAPSESPTWQAQLAEARLEIARKVQEQQSANGWTDDRPVGEKGDGAEGVAEGGPARRVSGASSDGEDDDLVAELLRPGATSRAAKEPPIEEDKSGEARAEEVAEEGTATEERICRICFDGEDPELGKLFSPCLLASSTPPAWNAGAKHPRTPAASTSATITVALFTSWLFLFLVFCAGFLANSLIAVVDSRSNALSGSIFDDHVLLGEGVREAVSFVGHQLEESRWSAARQLAMQAAAKGGSDDSDTTYSYVKMSQSGKRKSKKGAAEDASVFVKAAVHFTKGVSLIGLLSVFYTYVAATFVSPLGRTLFRAIRPAGGRRRVGDNPASMSQVILLIVVVLGIVRAVRQVYRGVNWLCKVALSRIEDLVIEVNA</sequence>
<feature type="transmembrane region" description="Helical" evidence="2">
    <location>
        <begin position="367"/>
        <end position="387"/>
    </location>
</feature>
<feature type="non-terminal residue" evidence="3">
    <location>
        <position position="1"/>
    </location>
</feature>
<reference evidence="4" key="1">
    <citation type="submission" date="2015-02" db="EMBL/GenBank/DDBJ databases">
        <authorList>
            <person name="Gon?alves P."/>
        </authorList>
    </citation>
    <scope>NUCLEOTIDE SEQUENCE [LARGE SCALE GENOMIC DNA]</scope>
</reference>
<feature type="compositionally biased region" description="Basic and acidic residues" evidence="1">
    <location>
        <begin position="75"/>
        <end position="86"/>
    </location>
</feature>
<feature type="region of interest" description="Disordered" evidence="1">
    <location>
        <begin position="1"/>
        <end position="147"/>
    </location>
</feature>
<organism evidence="3 4">
    <name type="scientific">Sporidiobolus salmonicolor</name>
    <name type="common">Yeast-like fungus</name>
    <name type="synonym">Sporobolomyces salmonicolor</name>
    <dbReference type="NCBI Taxonomy" id="5005"/>
    <lineage>
        <taxon>Eukaryota</taxon>
        <taxon>Fungi</taxon>
        <taxon>Dikarya</taxon>
        <taxon>Basidiomycota</taxon>
        <taxon>Pucciniomycotina</taxon>
        <taxon>Microbotryomycetes</taxon>
        <taxon>Sporidiobolales</taxon>
        <taxon>Sporidiobolaceae</taxon>
        <taxon>Sporobolomyces</taxon>
    </lineage>
</organism>
<keyword evidence="2" id="KW-1133">Transmembrane helix</keyword>
<keyword evidence="4" id="KW-1185">Reference proteome</keyword>
<evidence type="ECO:0000256" key="2">
    <source>
        <dbReference type="SAM" id="Phobius"/>
    </source>
</evidence>
<gene>
    <name evidence="3" type="primary">SPOSA6832_00194</name>
</gene>
<protein>
    <submittedName>
        <fullName evidence="3">SPOSA6832_00194-mRNA-1:cds</fullName>
    </submittedName>
</protein>
<feature type="transmembrane region" description="Helical" evidence="2">
    <location>
        <begin position="206"/>
        <end position="229"/>
    </location>
</feature>